<sequence>MRTYLSALLIALAAPIAAHAQSADLVLCDRVAADPSDPDKPADVKGVPDIAAADIGTAIKFCKQAAGTSRRAMFALGRAYAANRQTAEALAAWRKAADKGSSAAMVELGVTYATGSGVAKDEAQARKLFEKAAQSGNPRGVSNLAALGSAGGGAPADPAQARTLLAKAAETNAEAQYQLGLMLSNGDGGEKDDVAARALFEKAAAQNHPGALERMGAFAQEGRGGPKDKDAAKAYYERAAALGDEDAKKALERLRCPYAIKDKQGRLVTTLCF</sequence>
<dbReference type="PANTHER" id="PTHR11102">
    <property type="entry name" value="SEL-1-LIKE PROTEIN"/>
    <property type="match status" value="1"/>
</dbReference>
<dbReference type="SUPFAM" id="SSF81901">
    <property type="entry name" value="HCP-like"/>
    <property type="match status" value="1"/>
</dbReference>
<evidence type="ECO:0000313" key="2">
    <source>
        <dbReference type="EMBL" id="MBC9982042.1"/>
    </source>
</evidence>
<dbReference type="EMBL" id="JAATTO010000045">
    <property type="protein sequence ID" value="MBC9982042.1"/>
    <property type="molecule type" value="Genomic_DNA"/>
</dbReference>
<dbReference type="PANTHER" id="PTHR11102:SF160">
    <property type="entry name" value="ERAD-ASSOCIATED E3 UBIQUITIN-PROTEIN LIGASE COMPONENT HRD3"/>
    <property type="match status" value="1"/>
</dbReference>
<keyword evidence="1" id="KW-0732">Signal</keyword>
<evidence type="ECO:0000256" key="1">
    <source>
        <dbReference type="SAM" id="SignalP"/>
    </source>
</evidence>
<dbReference type="Gene3D" id="1.25.40.10">
    <property type="entry name" value="Tetratricopeptide repeat domain"/>
    <property type="match status" value="1"/>
</dbReference>
<dbReference type="InterPro" id="IPR006597">
    <property type="entry name" value="Sel1-like"/>
</dbReference>
<reference evidence="2 3" key="1">
    <citation type="journal article" date="2020" name="Arch. Microbiol.">
        <title>Bradyrhizobium campsiandrae sp. nov., a nitrogen-fixing bacterial strain isolated from a native leguminous tree from the Amazon adapted to flooded conditions.</title>
        <authorList>
            <person name="Cabral Michel D."/>
            <person name="Martins da Costa E."/>
            <person name="Azarias Guimaraes A."/>
            <person name="Soares de Carvalho T."/>
            <person name="Santos de Castro Caputo P."/>
            <person name="Willems A."/>
            <person name="de Souza Moreira F.M."/>
        </authorList>
    </citation>
    <scope>NUCLEOTIDE SEQUENCE [LARGE SCALE GENOMIC DNA]</scope>
    <source>
        <strain evidence="3">INPA 384B</strain>
    </source>
</reference>
<dbReference type="Proteomes" id="UP000639516">
    <property type="component" value="Unassembled WGS sequence"/>
</dbReference>
<feature type="signal peptide" evidence="1">
    <location>
        <begin position="1"/>
        <end position="20"/>
    </location>
</feature>
<keyword evidence="3" id="KW-1185">Reference proteome</keyword>
<dbReference type="RefSeq" id="WP_188096001.1">
    <property type="nucleotide sequence ID" value="NZ_JAANIH010000002.1"/>
</dbReference>
<gene>
    <name evidence="2" type="ORF">HA482_27900</name>
</gene>
<dbReference type="Pfam" id="PF08238">
    <property type="entry name" value="Sel1"/>
    <property type="match status" value="4"/>
</dbReference>
<accession>A0ABR7UDU5</accession>
<comment type="caution">
    <text evidence="2">The sequence shown here is derived from an EMBL/GenBank/DDBJ whole genome shotgun (WGS) entry which is preliminary data.</text>
</comment>
<feature type="chain" id="PRO_5045635983" evidence="1">
    <location>
        <begin position="21"/>
        <end position="273"/>
    </location>
</feature>
<evidence type="ECO:0000313" key="3">
    <source>
        <dbReference type="Proteomes" id="UP000639516"/>
    </source>
</evidence>
<proteinExistence type="predicted"/>
<dbReference type="InterPro" id="IPR050767">
    <property type="entry name" value="Sel1_AlgK"/>
</dbReference>
<dbReference type="InterPro" id="IPR011990">
    <property type="entry name" value="TPR-like_helical_dom_sf"/>
</dbReference>
<protein>
    <submittedName>
        <fullName evidence="2">Sel1 repeat family protein</fullName>
    </submittedName>
</protein>
<name>A0ABR7UDU5_9BRAD</name>
<dbReference type="SMART" id="SM00671">
    <property type="entry name" value="SEL1"/>
    <property type="match status" value="5"/>
</dbReference>
<organism evidence="2 3">
    <name type="scientific">Bradyrhizobium campsiandrae</name>
    <dbReference type="NCBI Taxonomy" id="1729892"/>
    <lineage>
        <taxon>Bacteria</taxon>
        <taxon>Pseudomonadati</taxon>
        <taxon>Pseudomonadota</taxon>
        <taxon>Alphaproteobacteria</taxon>
        <taxon>Hyphomicrobiales</taxon>
        <taxon>Nitrobacteraceae</taxon>
        <taxon>Bradyrhizobium</taxon>
    </lineage>
</organism>